<organism evidence="2">
    <name type="scientific">Melampsora larici-populina (strain 98AG31 / pathotype 3-4-7)</name>
    <name type="common">Poplar leaf rust fungus</name>
    <dbReference type="NCBI Taxonomy" id="747676"/>
    <lineage>
        <taxon>Eukaryota</taxon>
        <taxon>Fungi</taxon>
        <taxon>Dikarya</taxon>
        <taxon>Basidiomycota</taxon>
        <taxon>Pucciniomycotina</taxon>
        <taxon>Pucciniomycetes</taxon>
        <taxon>Pucciniales</taxon>
        <taxon>Melampsoraceae</taxon>
        <taxon>Melampsora</taxon>
    </lineage>
</organism>
<dbReference type="Proteomes" id="UP000001072">
    <property type="component" value="Unassembled WGS sequence"/>
</dbReference>
<dbReference type="VEuPathDB" id="FungiDB:MELLADRAFT_69320"/>
<dbReference type="InParanoid" id="F4SA98"/>
<dbReference type="GeneID" id="18931213"/>
<name>F4SA98_MELLP</name>
<protein>
    <submittedName>
        <fullName evidence="1">Uncharacterized protein</fullName>
    </submittedName>
</protein>
<dbReference type="EMBL" id="GL883176">
    <property type="protein sequence ID" value="EGF98441.1"/>
    <property type="molecule type" value="Genomic_DNA"/>
</dbReference>
<proteinExistence type="predicted"/>
<evidence type="ECO:0000313" key="2">
    <source>
        <dbReference type="Proteomes" id="UP000001072"/>
    </source>
</evidence>
<evidence type="ECO:0000313" key="1">
    <source>
        <dbReference type="EMBL" id="EGF98441.1"/>
    </source>
</evidence>
<sequence length="194" mass="23076">MSPLRKQPQRKAKVAIKAYYDNSKISFAAGPQKYHREPMVGGIDKCPLMPYWNSDQLPDFENYLKVHVNCNHKSSTASDRNRWKREDARKRLDLHRWTQASLAIWRSKKQAEAHTNFFFLKGALADVQNYGPDWLFTPEDYKLAHKVLRSSSNAEQYYEQPEEERKQWLEEQLFEARNGHDSHSMHNLTWYKPY</sequence>
<gene>
    <name evidence="1" type="ORF">MELLADRAFT_69320</name>
</gene>
<dbReference type="AlphaFoldDB" id="F4SA98"/>
<dbReference type="RefSeq" id="XP_007418280.1">
    <property type="nucleotide sequence ID" value="XM_007418218.1"/>
</dbReference>
<accession>F4SA98</accession>
<dbReference type="HOGENOM" id="CLU_1230174_0_0_1"/>
<dbReference type="KEGG" id="mlr:MELLADRAFT_69320"/>
<keyword evidence="2" id="KW-1185">Reference proteome</keyword>
<reference evidence="2" key="1">
    <citation type="journal article" date="2011" name="Proc. Natl. Acad. Sci. U.S.A.">
        <title>Obligate biotrophy features unraveled by the genomic analysis of rust fungi.</title>
        <authorList>
            <person name="Duplessis S."/>
            <person name="Cuomo C.A."/>
            <person name="Lin Y.-C."/>
            <person name="Aerts A."/>
            <person name="Tisserant E."/>
            <person name="Veneault-Fourrey C."/>
            <person name="Joly D.L."/>
            <person name="Hacquard S."/>
            <person name="Amselem J."/>
            <person name="Cantarel B.L."/>
            <person name="Chiu R."/>
            <person name="Coutinho P.M."/>
            <person name="Feau N."/>
            <person name="Field M."/>
            <person name="Frey P."/>
            <person name="Gelhaye E."/>
            <person name="Goldberg J."/>
            <person name="Grabherr M.G."/>
            <person name="Kodira C.D."/>
            <person name="Kohler A."/>
            <person name="Kuees U."/>
            <person name="Lindquist E.A."/>
            <person name="Lucas S.M."/>
            <person name="Mago R."/>
            <person name="Mauceli E."/>
            <person name="Morin E."/>
            <person name="Murat C."/>
            <person name="Pangilinan J.L."/>
            <person name="Park R."/>
            <person name="Pearson M."/>
            <person name="Quesneville H."/>
            <person name="Rouhier N."/>
            <person name="Sakthikumar S."/>
            <person name="Salamov A.A."/>
            <person name="Schmutz J."/>
            <person name="Selles B."/>
            <person name="Shapiro H."/>
            <person name="Tanguay P."/>
            <person name="Tuskan G.A."/>
            <person name="Henrissat B."/>
            <person name="Van de Peer Y."/>
            <person name="Rouze P."/>
            <person name="Ellis J.G."/>
            <person name="Dodds P.N."/>
            <person name="Schein J.E."/>
            <person name="Zhong S."/>
            <person name="Hamelin R.C."/>
            <person name="Grigoriev I.V."/>
            <person name="Szabo L.J."/>
            <person name="Martin F."/>
        </authorList>
    </citation>
    <scope>NUCLEOTIDE SEQUENCE [LARGE SCALE GENOMIC DNA]</scope>
    <source>
        <strain evidence="2">98AG31 / pathotype 3-4-7</strain>
    </source>
</reference>